<dbReference type="GO" id="GO:0016020">
    <property type="term" value="C:membrane"/>
    <property type="evidence" value="ECO:0007669"/>
    <property type="project" value="GOC"/>
</dbReference>
<name>A0AAT9FSJ5_9BACT</name>
<dbReference type="GO" id="GO:0016410">
    <property type="term" value="F:N-acyltransferase activity"/>
    <property type="evidence" value="ECO:0007669"/>
    <property type="project" value="InterPro"/>
</dbReference>
<evidence type="ECO:0000256" key="2">
    <source>
        <dbReference type="ARBA" id="ARBA00022556"/>
    </source>
</evidence>
<keyword evidence="3 7" id="KW-0808">Transferase</keyword>
<evidence type="ECO:0000259" key="8">
    <source>
        <dbReference type="Pfam" id="PF04613"/>
    </source>
</evidence>
<comment type="pathway">
    <text evidence="7">Bacterial outer membrane biogenesis; LPS lipid A biosynthesis.</text>
</comment>
<accession>A0AAT9FSJ5</accession>
<dbReference type="KEGG" id="osu:NT6N_40370"/>
<comment type="function">
    <text evidence="7">Catalyzes the N-acylation of UDP-3-O-acylglucosamine using 3-hydroxyacyl-ACP as the acyl donor. Is involved in the biosynthesis of lipid A, a phosphorylated glycolipid that anchors the lipopolysaccharide to the outer membrane of the cell.</text>
</comment>
<dbReference type="Pfam" id="PF04613">
    <property type="entry name" value="LpxD"/>
    <property type="match status" value="1"/>
</dbReference>
<evidence type="ECO:0000256" key="1">
    <source>
        <dbReference type="ARBA" id="ARBA00022516"/>
    </source>
</evidence>
<dbReference type="HAMAP" id="MF_00523">
    <property type="entry name" value="LpxD"/>
    <property type="match status" value="1"/>
</dbReference>
<dbReference type="Gene3D" id="3.40.1390.10">
    <property type="entry name" value="MurE/MurF, N-terminal domain"/>
    <property type="match status" value="1"/>
</dbReference>
<evidence type="ECO:0000256" key="5">
    <source>
        <dbReference type="ARBA" id="ARBA00023098"/>
    </source>
</evidence>
<gene>
    <name evidence="7 9" type="primary">lpxD</name>
    <name evidence="9" type="ORF">NT6N_40370</name>
</gene>
<dbReference type="InterPro" id="IPR001451">
    <property type="entry name" value="Hexapep"/>
</dbReference>
<evidence type="ECO:0000256" key="6">
    <source>
        <dbReference type="ARBA" id="ARBA00023315"/>
    </source>
</evidence>
<evidence type="ECO:0000256" key="7">
    <source>
        <dbReference type="HAMAP-Rule" id="MF_00523"/>
    </source>
</evidence>
<dbReference type="EC" id="2.3.1.191" evidence="7"/>
<dbReference type="CDD" id="cd03352">
    <property type="entry name" value="LbH_LpxD"/>
    <property type="match status" value="1"/>
</dbReference>
<keyword evidence="2 7" id="KW-0441">Lipid A biosynthesis</keyword>
<dbReference type="GO" id="GO:0009245">
    <property type="term" value="P:lipid A biosynthetic process"/>
    <property type="evidence" value="ECO:0007669"/>
    <property type="project" value="UniProtKB-UniRule"/>
</dbReference>
<dbReference type="NCBIfam" id="NF002060">
    <property type="entry name" value="PRK00892.1"/>
    <property type="match status" value="1"/>
</dbReference>
<feature type="domain" description="UDP-3-O-[3-hydroxymyristoyl] glucosamine N-acyltransferase non-repeat region" evidence="8">
    <location>
        <begin position="23"/>
        <end position="91"/>
    </location>
</feature>
<dbReference type="GO" id="GO:0103118">
    <property type="term" value="F:UDP-3-O-[(3R)-3-hydroxyacyl]-glucosamine N-acyltransferase activity"/>
    <property type="evidence" value="ECO:0007669"/>
    <property type="project" value="UniProtKB-EC"/>
</dbReference>
<dbReference type="PANTHER" id="PTHR43378">
    <property type="entry name" value="UDP-3-O-ACYLGLUCOSAMINE N-ACYLTRANSFERASE"/>
    <property type="match status" value="1"/>
</dbReference>
<protein>
    <recommendedName>
        <fullName evidence="7">UDP-3-O-acylglucosamine N-acyltransferase</fullName>
        <ecNumber evidence="7">2.3.1.191</ecNumber>
    </recommendedName>
</protein>
<evidence type="ECO:0000256" key="4">
    <source>
        <dbReference type="ARBA" id="ARBA00022737"/>
    </source>
</evidence>
<evidence type="ECO:0000256" key="3">
    <source>
        <dbReference type="ARBA" id="ARBA00022679"/>
    </source>
</evidence>
<keyword evidence="6 7" id="KW-0012">Acyltransferase</keyword>
<feature type="active site" description="Proton acceptor" evidence="7">
    <location>
        <position position="245"/>
    </location>
</feature>
<reference evidence="9" key="1">
    <citation type="submission" date="2024-07" db="EMBL/GenBank/DDBJ databases">
        <title>Complete genome sequence of Verrucomicrobiaceae bacterium NT6N.</title>
        <authorList>
            <person name="Huang C."/>
            <person name="Takami H."/>
            <person name="Hamasaki K."/>
        </authorList>
    </citation>
    <scope>NUCLEOTIDE SEQUENCE</scope>
    <source>
        <strain evidence="9">NT6N</strain>
    </source>
</reference>
<dbReference type="NCBIfam" id="TIGR01853">
    <property type="entry name" value="lipid_A_lpxD"/>
    <property type="match status" value="1"/>
</dbReference>
<organism evidence="9">
    <name type="scientific">Oceaniferula spumae</name>
    <dbReference type="NCBI Taxonomy" id="2979115"/>
    <lineage>
        <taxon>Bacteria</taxon>
        <taxon>Pseudomonadati</taxon>
        <taxon>Verrucomicrobiota</taxon>
        <taxon>Verrucomicrobiia</taxon>
        <taxon>Verrucomicrobiales</taxon>
        <taxon>Verrucomicrobiaceae</taxon>
        <taxon>Oceaniferula</taxon>
    </lineage>
</organism>
<dbReference type="InterPro" id="IPR011004">
    <property type="entry name" value="Trimer_LpxA-like_sf"/>
</dbReference>
<comment type="catalytic activity">
    <reaction evidence="7">
        <text>a UDP-3-O-[(3R)-3-hydroxyacyl]-alpha-D-glucosamine + a (3R)-hydroxyacyl-[ACP] = a UDP-2-N,3-O-bis[(3R)-3-hydroxyacyl]-alpha-D-glucosamine + holo-[ACP] + H(+)</text>
        <dbReference type="Rhea" id="RHEA:53836"/>
        <dbReference type="Rhea" id="RHEA-COMP:9685"/>
        <dbReference type="Rhea" id="RHEA-COMP:9945"/>
        <dbReference type="ChEBI" id="CHEBI:15378"/>
        <dbReference type="ChEBI" id="CHEBI:64479"/>
        <dbReference type="ChEBI" id="CHEBI:78827"/>
        <dbReference type="ChEBI" id="CHEBI:137740"/>
        <dbReference type="ChEBI" id="CHEBI:137748"/>
        <dbReference type="EC" id="2.3.1.191"/>
    </reaction>
</comment>
<evidence type="ECO:0000313" key="9">
    <source>
        <dbReference type="EMBL" id="BDS08997.1"/>
    </source>
</evidence>
<keyword evidence="4 7" id="KW-0677">Repeat</keyword>
<dbReference type="SUPFAM" id="SSF51161">
    <property type="entry name" value="Trimeric LpxA-like enzymes"/>
    <property type="match status" value="1"/>
</dbReference>
<dbReference type="Gene3D" id="2.160.10.10">
    <property type="entry name" value="Hexapeptide repeat proteins"/>
    <property type="match status" value="1"/>
</dbReference>
<keyword evidence="1 7" id="KW-0444">Lipid biosynthesis</keyword>
<comment type="subunit">
    <text evidence="7">Homotrimer.</text>
</comment>
<sequence>MKLTLEDLVSLTTGRIVRQGESTELTGMAALDEAGHEDVSFLGNEKYYQDFLQTKAGVILIPPGVPEDPAPPESATLIEVENPSHAFGEVVKKFVTAHSKFVPGIHPAAFVAEGVSLNPDKVSVKAGAIIESGVSIGDSTEIGAGVVVCEDVVIGENCVLHANSTVRERCVLGNHVTLQPGAVIGSDGYGYALVDGKHEKIDQVGIVVLEDHVDIGANSTVDRARFGRTVVGEGTKLDNLVQIGHNVRIGKHCLIVAQSGLAGSTHMGDYVTMAAQTGSVGHVKIHDRAVFTARAVASKDMKGDTVYMGMPARPIQEEQKKKAALARLPKLITQVRDLQKRVDEMEK</sequence>
<dbReference type="Pfam" id="PF00132">
    <property type="entry name" value="Hexapep"/>
    <property type="match status" value="2"/>
</dbReference>
<dbReference type="PANTHER" id="PTHR43378:SF2">
    <property type="entry name" value="UDP-3-O-ACYLGLUCOSAMINE N-ACYLTRANSFERASE 1, MITOCHONDRIAL-RELATED"/>
    <property type="match status" value="1"/>
</dbReference>
<comment type="similarity">
    <text evidence="7">Belongs to the transferase hexapeptide repeat family. LpxD subfamily.</text>
</comment>
<dbReference type="InterPro" id="IPR007691">
    <property type="entry name" value="LpxD"/>
</dbReference>
<dbReference type="InterPro" id="IPR020573">
    <property type="entry name" value="UDP_GlcNAc_AcTrfase_non-rep"/>
</dbReference>
<keyword evidence="5 7" id="KW-0443">Lipid metabolism</keyword>
<proteinExistence type="inferred from homology"/>
<dbReference type="AlphaFoldDB" id="A0AAT9FSJ5"/>
<dbReference type="EMBL" id="AP026866">
    <property type="protein sequence ID" value="BDS08997.1"/>
    <property type="molecule type" value="Genomic_DNA"/>
</dbReference>